<dbReference type="GO" id="GO:0005886">
    <property type="term" value="C:plasma membrane"/>
    <property type="evidence" value="ECO:0007669"/>
    <property type="project" value="UniProtKB-SubCell"/>
</dbReference>
<keyword evidence="4" id="KW-0547">Nucleotide-binding</keyword>
<accession>A0A0Q9Z1K7</accession>
<name>A0A0Q9Z1K7_9GAMM</name>
<feature type="transmembrane region" description="Helical" evidence="8">
    <location>
        <begin position="167"/>
        <end position="186"/>
    </location>
</feature>
<dbReference type="STRING" id="295108.HT99x_00863"/>
<evidence type="ECO:0000256" key="3">
    <source>
        <dbReference type="ARBA" id="ARBA00022692"/>
    </source>
</evidence>
<feature type="transmembrane region" description="Helical" evidence="8">
    <location>
        <begin position="142"/>
        <end position="161"/>
    </location>
</feature>
<dbReference type="EC" id="3.6.3.-" evidence="11"/>
<dbReference type="Pfam" id="PF00664">
    <property type="entry name" value="ABC_membrane"/>
    <property type="match status" value="1"/>
</dbReference>
<evidence type="ECO:0000256" key="6">
    <source>
        <dbReference type="ARBA" id="ARBA00022989"/>
    </source>
</evidence>
<feature type="transmembrane region" description="Helical" evidence="8">
    <location>
        <begin position="64"/>
        <end position="85"/>
    </location>
</feature>
<dbReference type="PANTHER" id="PTHR24221:SF654">
    <property type="entry name" value="ATP-BINDING CASSETTE SUB-FAMILY B MEMBER 6"/>
    <property type="match status" value="1"/>
</dbReference>
<keyword evidence="11" id="KW-0378">Hydrolase</keyword>
<dbReference type="Gene3D" id="3.40.50.300">
    <property type="entry name" value="P-loop containing nucleotide triphosphate hydrolases"/>
    <property type="match status" value="1"/>
</dbReference>
<dbReference type="PROSITE" id="PS50893">
    <property type="entry name" value="ABC_TRANSPORTER_2"/>
    <property type="match status" value="1"/>
</dbReference>
<dbReference type="GO" id="GO:0034040">
    <property type="term" value="F:ATPase-coupled lipid transmembrane transporter activity"/>
    <property type="evidence" value="ECO:0007669"/>
    <property type="project" value="TreeGrafter"/>
</dbReference>
<protein>
    <submittedName>
        <fullName evidence="11">Putative multidrug export ATP-binding/permease protein</fullName>
        <ecNumber evidence="11">3.6.3.-</ecNumber>
    </submittedName>
</protein>
<reference evidence="11" key="1">
    <citation type="submission" date="2015-09" db="EMBL/GenBank/DDBJ databases">
        <title>Draft Genome Sequences of Two Novel Amoeba-resistant Intranuclear Bacteria, Candidatus Berkiella cookevillensis and Candidatus Berkiella aquae.</title>
        <authorList>
            <person name="Mehari Y.T."/>
            <person name="Arivett B.A."/>
            <person name="Farone A.L."/>
            <person name="Gunderson J.H."/>
            <person name="Farone M.B."/>
        </authorList>
    </citation>
    <scope>NUCLEOTIDE SEQUENCE [LARGE SCALE GENOMIC DNA]</scope>
    <source>
        <strain evidence="11">HT99</strain>
    </source>
</reference>
<organism evidence="11">
    <name type="scientific">Candidatus Berkiella aquae</name>
    <dbReference type="NCBI Taxonomy" id="295108"/>
    <lineage>
        <taxon>Bacteria</taxon>
        <taxon>Pseudomonadati</taxon>
        <taxon>Pseudomonadota</taxon>
        <taxon>Gammaproteobacteria</taxon>
        <taxon>Candidatus Berkiellales</taxon>
        <taxon>Candidatus Berkiellaceae</taxon>
        <taxon>Candidatus Berkiella</taxon>
    </lineage>
</organism>
<dbReference type="InterPro" id="IPR039421">
    <property type="entry name" value="Type_1_exporter"/>
</dbReference>
<keyword evidence="7 8" id="KW-0472">Membrane</keyword>
<evidence type="ECO:0000256" key="7">
    <source>
        <dbReference type="ARBA" id="ARBA00023136"/>
    </source>
</evidence>
<dbReference type="InterPro" id="IPR036640">
    <property type="entry name" value="ABC1_TM_sf"/>
</dbReference>
<dbReference type="SUPFAM" id="SSF90123">
    <property type="entry name" value="ABC transporter transmembrane region"/>
    <property type="match status" value="1"/>
</dbReference>
<feature type="transmembrane region" description="Helical" evidence="8">
    <location>
        <begin position="22"/>
        <end position="44"/>
    </location>
</feature>
<keyword evidence="2" id="KW-0813">Transport</keyword>
<dbReference type="InterPro" id="IPR003439">
    <property type="entry name" value="ABC_transporter-like_ATP-bd"/>
</dbReference>
<dbReference type="SUPFAM" id="SSF52540">
    <property type="entry name" value="P-loop containing nucleoside triphosphate hydrolases"/>
    <property type="match status" value="1"/>
</dbReference>
<evidence type="ECO:0000256" key="5">
    <source>
        <dbReference type="ARBA" id="ARBA00022840"/>
    </source>
</evidence>
<keyword evidence="6 8" id="KW-1133">Transmembrane helix</keyword>
<dbReference type="PANTHER" id="PTHR24221">
    <property type="entry name" value="ATP-BINDING CASSETTE SUB-FAMILY B"/>
    <property type="match status" value="1"/>
</dbReference>
<dbReference type="InterPro" id="IPR003593">
    <property type="entry name" value="AAA+_ATPase"/>
</dbReference>
<dbReference type="GO" id="GO:0005524">
    <property type="term" value="F:ATP binding"/>
    <property type="evidence" value="ECO:0007669"/>
    <property type="project" value="UniProtKB-KW"/>
</dbReference>
<dbReference type="GO" id="GO:0016887">
    <property type="term" value="F:ATP hydrolysis activity"/>
    <property type="evidence" value="ECO:0007669"/>
    <property type="project" value="InterPro"/>
</dbReference>
<dbReference type="FunFam" id="3.40.50.300:FF:000287">
    <property type="entry name" value="Multidrug ABC transporter ATP-binding protein"/>
    <property type="match status" value="1"/>
</dbReference>
<feature type="transmembrane region" description="Helical" evidence="8">
    <location>
        <begin position="253"/>
        <end position="272"/>
    </location>
</feature>
<keyword evidence="3 8" id="KW-0812">Transmembrane</keyword>
<gene>
    <name evidence="11" type="ORF">HT99x_00863</name>
</gene>
<dbReference type="Pfam" id="PF00005">
    <property type="entry name" value="ABC_tran"/>
    <property type="match status" value="1"/>
</dbReference>
<evidence type="ECO:0000256" key="1">
    <source>
        <dbReference type="ARBA" id="ARBA00004651"/>
    </source>
</evidence>
<evidence type="ECO:0000313" key="11">
    <source>
        <dbReference type="EMBL" id="KRG22440.1"/>
    </source>
</evidence>
<dbReference type="GO" id="GO:0140359">
    <property type="term" value="F:ABC-type transporter activity"/>
    <property type="evidence" value="ECO:0007669"/>
    <property type="project" value="InterPro"/>
</dbReference>
<evidence type="ECO:0000259" key="10">
    <source>
        <dbReference type="PROSITE" id="PS50929"/>
    </source>
</evidence>
<dbReference type="PROSITE" id="PS50929">
    <property type="entry name" value="ABC_TM1F"/>
    <property type="match status" value="1"/>
</dbReference>
<dbReference type="AlphaFoldDB" id="A0A0Q9Z1K7"/>
<feature type="domain" description="ABC transmembrane type-1" evidence="10">
    <location>
        <begin position="28"/>
        <end position="310"/>
    </location>
</feature>
<dbReference type="PROSITE" id="PS00211">
    <property type="entry name" value="ABC_TRANSPORTER_1"/>
    <property type="match status" value="1"/>
</dbReference>
<comment type="subcellular location">
    <subcellularLocation>
        <location evidence="1">Cell membrane</location>
        <topology evidence="1">Multi-pass membrane protein</topology>
    </subcellularLocation>
</comment>
<dbReference type="InterPro" id="IPR027417">
    <property type="entry name" value="P-loop_NTPase"/>
</dbReference>
<evidence type="ECO:0000256" key="2">
    <source>
        <dbReference type="ARBA" id="ARBA00022448"/>
    </source>
</evidence>
<dbReference type="InterPro" id="IPR011527">
    <property type="entry name" value="ABC1_TM_dom"/>
</dbReference>
<feature type="domain" description="ABC transporter" evidence="9">
    <location>
        <begin position="344"/>
        <end position="578"/>
    </location>
</feature>
<keyword evidence="5 11" id="KW-0067">ATP-binding</keyword>
<dbReference type="EMBL" id="LKAJ01000002">
    <property type="protein sequence ID" value="KRG22440.1"/>
    <property type="molecule type" value="Genomic_DNA"/>
</dbReference>
<evidence type="ECO:0000259" key="9">
    <source>
        <dbReference type="PROSITE" id="PS50893"/>
    </source>
</evidence>
<proteinExistence type="predicted"/>
<dbReference type="SMART" id="SM00382">
    <property type="entry name" value="AAA"/>
    <property type="match status" value="1"/>
</dbReference>
<evidence type="ECO:0000256" key="8">
    <source>
        <dbReference type="SAM" id="Phobius"/>
    </source>
</evidence>
<comment type="caution">
    <text evidence="11">The sequence shown here is derived from an EMBL/GenBank/DDBJ whole genome shotgun (WGS) entry which is preliminary data.</text>
</comment>
<sequence length="593" mass="67091">MQDITNISVGSFIMKVVRPFKWLISGQIFVAIVWAIDISLRPYLIKVILNTIADSPHEKVVENLWVPAGFYLFVSITVVIVFRYYDWVALKLFPGIKKMICMILMDRMMDHSHQTYQNQFAGGLSNKISDVMNGVSNIVRLFIDKFFSQTLALFIAVYTVWTVDIKFAFALLIWVILFLALSLGTAPHTRHLSDKAATARTTLMGHIVDIFSNMMSIRLFSTKNSEHGYLENMMDNYVSAEQKRDRFFMNVHALQGVSFVVFQALCLWWLIMGVKMQTTTAGDFALILSINIAMVDCLWIISQDVKEFAEHLGNVTQGLRIVTAPIEIPDKPNAKNIALSKGKIVFDNVRFQYNGMEPLFKNKSITINAGQKVGLVGFSGSGKTTFVNLILRLFDVTGGSIMIDGQDIRDLTQKSLRKAIAMIPQEPTLFNRTLLENIRYGKLNATEKEVMTAAQKAHAHDFIRLIPEKYQVMVGERGVKLSGGQRQRIAIARAILKNSPILILDEATSQLDSMTETLIQESLWYLMENKTCLVIAHRLSTLLHMDRIIVFERGKIVQDGTHDELMNQPGLYKSLWEAQIGGFLPADEDEESE</sequence>
<dbReference type="InterPro" id="IPR017871">
    <property type="entry name" value="ABC_transporter-like_CS"/>
</dbReference>
<evidence type="ECO:0000256" key="4">
    <source>
        <dbReference type="ARBA" id="ARBA00022741"/>
    </source>
</evidence>
<dbReference type="Gene3D" id="1.20.1560.10">
    <property type="entry name" value="ABC transporter type 1, transmembrane domain"/>
    <property type="match status" value="1"/>
</dbReference>